<gene>
    <name evidence="1" type="ORF">SAMN04488047_11556</name>
</gene>
<keyword evidence="2" id="KW-1185">Reference proteome</keyword>
<organism evidence="1 2">
    <name type="scientific">Tranquillimonas alkanivorans</name>
    <dbReference type="NCBI Taxonomy" id="441119"/>
    <lineage>
        <taxon>Bacteria</taxon>
        <taxon>Pseudomonadati</taxon>
        <taxon>Pseudomonadota</taxon>
        <taxon>Alphaproteobacteria</taxon>
        <taxon>Rhodobacterales</taxon>
        <taxon>Roseobacteraceae</taxon>
        <taxon>Tranquillimonas</taxon>
    </lineage>
</organism>
<protein>
    <submittedName>
        <fullName evidence="1">Uncharacterized protein</fullName>
    </submittedName>
</protein>
<accession>A0A1I5TVZ2</accession>
<evidence type="ECO:0000313" key="1">
    <source>
        <dbReference type="EMBL" id="SFP87169.1"/>
    </source>
</evidence>
<name>A0A1I5TVZ2_9RHOB</name>
<sequence>MNDTMTRTDGKMVGWQFLDSVVSKTTLYSGEAVVTLETDRTDGELQVLSLSIGGMGNWSGALWVTIHPQVEGSIKGAYRDYRPGGSASEQMLSDAQLFVRTLAEIDSVIPWGELPDTTAIDVGTGLKAQMVSEVPYFFELDDRLQGLTAFAFANLASRALHCRKDEERKRIRDAANRKRKKLFDALPAGAVLFSTTRIAREDAAIIGVISAERGSRTKRTMHYPEDLNPRSCLAGGSDDLDIYARDAFQLLTEASAAELKHLSAHKRLHLSQVNKGLEDRFLELA</sequence>
<dbReference type="Proteomes" id="UP000199356">
    <property type="component" value="Unassembled WGS sequence"/>
</dbReference>
<dbReference type="EMBL" id="FOXA01000015">
    <property type="protein sequence ID" value="SFP87169.1"/>
    <property type="molecule type" value="Genomic_DNA"/>
</dbReference>
<proteinExistence type="predicted"/>
<dbReference type="AlphaFoldDB" id="A0A1I5TVZ2"/>
<reference evidence="1 2" key="1">
    <citation type="submission" date="2016-10" db="EMBL/GenBank/DDBJ databases">
        <authorList>
            <person name="de Groot N.N."/>
        </authorList>
    </citation>
    <scope>NUCLEOTIDE SEQUENCE [LARGE SCALE GENOMIC DNA]</scope>
    <source>
        <strain evidence="1 2">DSM 19547</strain>
    </source>
</reference>
<evidence type="ECO:0000313" key="2">
    <source>
        <dbReference type="Proteomes" id="UP000199356"/>
    </source>
</evidence>
<dbReference type="STRING" id="441119.SAMN04488047_11556"/>